<sequence>MKRFHRKTRAGCNQCKRRRVKCDETKPSCANCVRNHLQCSLEFLTPIKPENQYPKPRAKPITLQIHSTVSPPRTDIGLATFSLDPKNLELLHHYTSVTCLTLGTVRNMHVWQVEIPRLALCHEFLMHGLLAISALHLSTLQTARNSELIRRATMAEHMALPSFRQYVSANEAEKIHAVFAFAGYLVPYLLSLSGWLDAPMGRIPSLDDYRPHWFHVLRGLVSLCGRSWFELAKGPFSPLLVRSVAPVDCNKNPDDAHLVKIYRLLQRSTLSNPANGKTLAVCRTALDELRRVAALPYSPCKTLEVTAVVYIWPGSISQQFLQLMHQRRPEALVILAHYCVLLKKVDSCWYLKGVGNDLLAAIEHELGDEWRPWIAWALAQPVQ</sequence>
<dbReference type="InterPro" id="IPR036864">
    <property type="entry name" value="Zn2-C6_fun-type_DNA-bd_sf"/>
</dbReference>
<dbReference type="InterPro" id="IPR001138">
    <property type="entry name" value="Zn2Cys6_DnaBD"/>
</dbReference>
<gene>
    <name evidence="3" type="ORF">K469DRAFT_680710</name>
</gene>
<feature type="domain" description="Zn(2)-C6 fungal-type" evidence="2">
    <location>
        <begin position="11"/>
        <end position="41"/>
    </location>
</feature>
<proteinExistence type="predicted"/>
<dbReference type="PROSITE" id="PS50048">
    <property type="entry name" value="ZN2_CY6_FUNGAL_2"/>
    <property type="match status" value="1"/>
</dbReference>
<accession>A0A6A6D8U6</accession>
<dbReference type="InterPro" id="IPR053157">
    <property type="entry name" value="Sterol_Uptake_Regulator"/>
</dbReference>
<dbReference type="PANTHER" id="PTHR47784">
    <property type="entry name" value="STEROL UPTAKE CONTROL PROTEIN 2"/>
    <property type="match status" value="1"/>
</dbReference>
<organism evidence="3 4">
    <name type="scientific">Zopfia rhizophila CBS 207.26</name>
    <dbReference type="NCBI Taxonomy" id="1314779"/>
    <lineage>
        <taxon>Eukaryota</taxon>
        <taxon>Fungi</taxon>
        <taxon>Dikarya</taxon>
        <taxon>Ascomycota</taxon>
        <taxon>Pezizomycotina</taxon>
        <taxon>Dothideomycetes</taxon>
        <taxon>Dothideomycetes incertae sedis</taxon>
        <taxon>Zopfiaceae</taxon>
        <taxon>Zopfia</taxon>
    </lineage>
</organism>
<evidence type="ECO:0000313" key="3">
    <source>
        <dbReference type="EMBL" id="KAF2174918.1"/>
    </source>
</evidence>
<dbReference type="GO" id="GO:0008270">
    <property type="term" value="F:zinc ion binding"/>
    <property type="evidence" value="ECO:0007669"/>
    <property type="project" value="InterPro"/>
</dbReference>
<evidence type="ECO:0000313" key="4">
    <source>
        <dbReference type="Proteomes" id="UP000800200"/>
    </source>
</evidence>
<reference evidence="3" key="1">
    <citation type="journal article" date="2020" name="Stud. Mycol.">
        <title>101 Dothideomycetes genomes: a test case for predicting lifestyles and emergence of pathogens.</title>
        <authorList>
            <person name="Haridas S."/>
            <person name="Albert R."/>
            <person name="Binder M."/>
            <person name="Bloem J."/>
            <person name="Labutti K."/>
            <person name="Salamov A."/>
            <person name="Andreopoulos B."/>
            <person name="Baker S."/>
            <person name="Barry K."/>
            <person name="Bills G."/>
            <person name="Bluhm B."/>
            <person name="Cannon C."/>
            <person name="Castanera R."/>
            <person name="Culley D."/>
            <person name="Daum C."/>
            <person name="Ezra D."/>
            <person name="Gonzalez J."/>
            <person name="Henrissat B."/>
            <person name="Kuo A."/>
            <person name="Liang C."/>
            <person name="Lipzen A."/>
            <person name="Lutzoni F."/>
            <person name="Magnuson J."/>
            <person name="Mondo S."/>
            <person name="Nolan M."/>
            <person name="Ohm R."/>
            <person name="Pangilinan J."/>
            <person name="Park H.-J."/>
            <person name="Ramirez L."/>
            <person name="Alfaro M."/>
            <person name="Sun H."/>
            <person name="Tritt A."/>
            <person name="Yoshinaga Y."/>
            <person name="Zwiers L.-H."/>
            <person name="Turgeon B."/>
            <person name="Goodwin S."/>
            <person name="Spatafora J."/>
            <person name="Crous P."/>
            <person name="Grigoriev I."/>
        </authorList>
    </citation>
    <scope>NUCLEOTIDE SEQUENCE</scope>
    <source>
        <strain evidence="3">CBS 207.26</strain>
    </source>
</reference>
<dbReference type="AlphaFoldDB" id="A0A6A6D8U6"/>
<dbReference type="PROSITE" id="PS00463">
    <property type="entry name" value="ZN2_CY6_FUNGAL_1"/>
    <property type="match status" value="1"/>
</dbReference>
<dbReference type="OrthoDB" id="5386330at2759"/>
<dbReference type="Gene3D" id="4.10.240.10">
    <property type="entry name" value="Zn(2)-C6 fungal-type DNA-binding domain"/>
    <property type="match status" value="1"/>
</dbReference>
<name>A0A6A6D8U6_9PEZI</name>
<evidence type="ECO:0000256" key="1">
    <source>
        <dbReference type="ARBA" id="ARBA00023242"/>
    </source>
</evidence>
<keyword evidence="4" id="KW-1185">Reference proteome</keyword>
<dbReference type="PANTHER" id="PTHR47784:SF5">
    <property type="entry name" value="STEROL UPTAKE CONTROL PROTEIN 2"/>
    <property type="match status" value="1"/>
</dbReference>
<evidence type="ECO:0000259" key="2">
    <source>
        <dbReference type="PROSITE" id="PS50048"/>
    </source>
</evidence>
<dbReference type="SMART" id="SM00066">
    <property type="entry name" value="GAL4"/>
    <property type="match status" value="1"/>
</dbReference>
<dbReference type="Proteomes" id="UP000800200">
    <property type="component" value="Unassembled WGS sequence"/>
</dbReference>
<dbReference type="SUPFAM" id="SSF57701">
    <property type="entry name" value="Zn2/Cys6 DNA-binding domain"/>
    <property type="match status" value="1"/>
</dbReference>
<dbReference type="CDD" id="cd00067">
    <property type="entry name" value="GAL4"/>
    <property type="match status" value="1"/>
</dbReference>
<dbReference type="GO" id="GO:0001228">
    <property type="term" value="F:DNA-binding transcription activator activity, RNA polymerase II-specific"/>
    <property type="evidence" value="ECO:0007669"/>
    <property type="project" value="TreeGrafter"/>
</dbReference>
<dbReference type="EMBL" id="ML994760">
    <property type="protein sequence ID" value="KAF2174918.1"/>
    <property type="molecule type" value="Genomic_DNA"/>
</dbReference>
<dbReference type="Pfam" id="PF00172">
    <property type="entry name" value="Zn_clus"/>
    <property type="match status" value="1"/>
</dbReference>
<protein>
    <recommendedName>
        <fullName evidence="2">Zn(2)-C6 fungal-type domain-containing protein</fullName>
    </recommendedName>
</protein>
<keyword evidence="1" id="KW-0539">Nucleus</keyword>